<dbReference type="VEuPathDB" id="VectorBase:BGLB020440"/>
<keyword evidence="1" id="KW-0812">Transmembrane</keyword>
<keyword evidence="1" id="KW-0472">Membrane</keyword>
<evidence type="ECO:0000256" key="1">
    <source>
        <dbReference type="SAM" id="Phobius"/>
    </source>
</evidence>
<dbReference type="AlphaFoldDB" id="A0A2C9KJK9"/>
<dbReference type="Proteomes" id="UP000076420">
    <property type="component" value="Unassembled WGS sequence"/>
</dbReference>
<name>A0A2C9KJK9_BIOGL</name>
<evidence type="ECO:0000313" key="3">
    <source>
        <dbReference type="Proteomes" id="UP000076420"/>
    </source>
</evidence>
<organism evidence="2 3">
    <name type="scientific">Biomphalaria glabrata</name>
    <name type="common">Bloodfluke planorb</name>
    <name type="synonym">Freshwater snail</name>
    <dbReference type="NCBI Taxonomy" id="6526"/>
    <lineage>
        <taxon>Eukaryota</taxon>
        <taxon>Metazoa</taxon>
        <taxon>Spiralia</taxon>
        <taxon>Lophotrochozoa</taxon>
        <taxon>Mollusca</taxon>
        <taxon>Gastropoda</taxon>
        <taxon>Heterobranchia</taxon>
        <taxon>Euthyneura</taxon>
        <taxon>Panpulmonata</taxon>
        <taxon>Hygrophila</taxon>
        <taxon>Lymnaeoidea</taxon>
        <taxon>Planorbidae</taxon>
        <taxon>Biomphalaria</taxon>
    </lineage>
</organism>
<dbReference type="KEGG" id="bgt:106069326"/>
<accession>A0A2C9KJK9</accession>
<reference evidence="2" key="1">
    <citation type="submission" date="2020-05" db="UniProtKB">
        <authorList>
            <consortium name="EnsemblMetazoa"/>
        </authorList>
    </citation>
    <scope>IDENTIFICATION</scope>
    <source>
        <strain evidence="2">BB02</strain>
    </source>
</reference>
<feature type="transmembrane region" description="Helical" evidence="1">
    <location>
        <begin position="78"/>
        <end position="99"/>
    </location>
</feature>
<dbReference type="EnsemblMetazoa" id="BGLB020440-RA">
    <property type="protein sequence ID" value="BGLB020440-PA"/>
    <property type="gene ID" value="BGLB020440"/>
</dbReference>
<proteinExistence type="predicted"/>
<sequence length="100" mass="10416">MKISILIPAAQPADAGKYIYLVNAGDKGANPSAILTVAFSDNKDSQSNNVTSRPGYNQVINCVFSTETSTTDLYSEGIALNTCGTIVLAFIGVCILLAVA</sequence>
<keyword evidence="1" id="KW-1133">Transmembrane helix</keyword>
<protein>
    <submittedName>
        <fullName evidence="2">Uncharacterized protein</fullName>
    </submittedName>
</protein>
<gene>
    <name evidence="2" type="primary">106069326</name>
</gene>
<evidence type="ECO:0000313" key="2">
    <source>
        <dbReference type="EnsemblMetazoa" id="BGLB020440-PA"/>
    </source>
</evidence>